<keyword evidence="4 6" id="KW-1133">Transmembrane helix</keyword>
<feature type="transmembrane region" description="Helical" evidence="6">
    <location>
        <begin position="59"/>
        <end position="75"/>
    </location>
</feature>
<dbReference type="AlphaFoldDB" id="A0AA39CQX3"/>
<keyword evidence="2" id="KW-1003">Cell membrane</keyword>
<comment type="subcellular location">
    <subcellularLocation>
        <location evidence="1">Cell membrane</location>
        <topology evidence="1">Multi-pass membrane protein</topology>
    </subcellularLocation>
</comment>
<feature type="transmembrane region" description="Helical" evidence="6">
    <location>
        <begin position="133"/>
        <end position="152"/>
    </location>
</feature>
<evidence type="ECO:0000256" key="3">
    <source>
        <dbReference type="ARBA" id="ARBA00022692"/>
    </source>
</evidence>
<proteinExistence type="predicted"/>
<feature type="transmembrane region" description="Helical" evidence="6">
    <location>
        <begin position="511"/>
        <end position="527"/>
    </location>
</feature>
<dbReference type="NCBIfam" id="TIGR01667">
    <property type="entry name" value="YCCS_YHFK"/>
    <property type="match status" value="1"/>
</dbReference>
<evidence type="ECO:0000256" key="2">
    <source>
        <dbReference type="ARBA" id="ARBA00022475"/>
    </source>
</evidence>
<comment type="caution">
    <text evidence="9">The sequence shown here is derived from an EMBL/GenBank/DDBJ whole genome shotgun (WGS) entry which is preliminary data.</text>
</comment>
<evidence type="ECO:0000256" key="5">
    <source>
        <dbReference type="ARBA" id="ARBA00023136"/>
    </source>
</evidence>
<feature type="transmembrane region" description="Helical" evidence="6">
    <location>
        <begin position="159"/>
        <end position="179"/>
    </location>
</feature>
<evidence type="ECO:0000313" key="9">
    <source>
        <dbReference type="EMBL" id="KAJ9619744.1"/>
    </source>
</evidence>
<evidence type="ECO:0000259" key="8">
    <source>
        <dbReference type="Pfam" id="PF13515"/>
    </source>
</evidence>
<sequence>MRGAGQRPAQPDIEWKIIHAWRGSTISRAARNNGGRSFRRACMSARESRLSRLWAHEKASYGLRVFIALTAALAVCWHLDALTALPGVFLGIIASAIAETDDNWWGRTKAVLLSLLCFCLAAASVIWLFPWPWIFIAALALSTFGLTLLGALGERYASIAQATVTLAIYTMIGLEQHGAHDLHSALDAVSHLLAGAVWYGLLSILWTTLFANRPVRERVARLYVELGRYLQLKAALFEPVREADLQRRQLDLAEQNRRVVGALNEAKTAILARFGRSGRPGVNSGLYLRLYYMAQDFHERASSSHYPYGALVDAFFHSDVLYRCQRLLDLQGQACARLGEAIRLRRPFVYGESNQQAGRDLADALTYLRDQQRPQWQRLLGSLDLLVHNLRSIERRLLDAERSEASLDNVDTRLRDSNPHTLREMGVRLRQQLTPGSVLFRHGLRMALALIAGFVAIHLFNAQNGSWVLLTIVFVCRPSFGATRQRLAQRIVGTLAGLVLTWALLQLFPTLEIQLLIALLSALLFFFTRTDRYLVASAAITVMALTCFNLIGDGFVLIVPRMVDTILGCAIAAAAAFLILPDWQGRQLHRVLARVLDTAARYLESVLGQYRSGMRDDLAYRIARRDMHNADAALSTALSNMLREPGHVRRNLDSGFHFLALSNTLLGHLSALGAHRDQVDSYAGDPLALAAGERVRKALQQLASALTAQQPVSEEDNDADRAVAAELEQLDETMPPKLQLIRTQMALVLRMLPKVRAAANGAVRGLS</sequence>
<reference evidence="9" key="1">
    <citation type="submission" date="2022-10" db="EMBL/GenBank/DDBJ databases">
        <title>Culturing micro-colonial fungi from biological soil crusts in the Mojave desert and describing Neophaeococcomyces mojavensis, and introducing the new genera and species Taxawa tesnikishii.</title>
        <authorList>
            <person name="Kurbessoian T."/>
            <person name="Stajich J.E."/>
        </authorList>
    </citation>
    <scope>NUCLEOTIDE SEQUENCE</scope>
    <source>
        <strain evidence="9">TK_35</strain>
    </source>
</reference>
<feature type="transmembrane region" description="Helical" evidence="6">
    <location>
        <begin position="558"/>
        <end position="580"/>
    </location>
</feature>
<dbReference type="PANTHER" id="PTHR30509:SF8">
    <property type="entry name" value="INNER MEMBRANE PROTEIN YCCS"/>
    <property type="match status" value="1"/>
</dbReference>
<feature type="transmembrane region" description="Helical" evidence="6">
    <location>
        <begin position="110"/>
        <end position="127"/>
    </location>
</feature>
<accession>A0AA39CQX3</accession>
<evidence type="ECO:0008006" key="10">
    <source>
        <dbReference type="Google" id="ProtNLM"/>
    </source>
</evidence>
<feature type="domain" description="Integral membrane protein YccS N-terminal" evidence="7">
    <location>
        <begin position="111"/>
        <end position="397"/>
    </location>
</feature>
<evidence type="ECO:0000256" key="1">
    <source>
        <dbReference type="ARBA" id="ARBA00004651"/>
    </source>
</evidence>
<feature type="transmembrane region" description="Helical" evidence="6">
    <location>
        <begin position="438"/>
        <end position="459"/>
    </location>
</feature>
<dbReference type="PANTHER" id="PTHR30509">
    <property type="entry name" value="P-HYDROXYBENZOIC ACID EFFLUX PUMP SUBUNIT-RELATED"/>
    <property type="match status" value="1"/>
</dbReference>
<evidence type="ECO:0000259" key="7">
    <source>
        <dbReference type="Pfam" id="PF12805"/>
    </source>
</evidence>
<feature type="transmembrane region" description="Helical" evidence="6">
    <location>
        <begin position="191"/>
        <end position="211"/>
    </location>
</feature>
<gene>
    <name evidence="9" type="ORF">H2204_012505</name>
</gene>
<feature type="domain" description="Integral membrane bound transporter" evidence="8">
    <location>
        <begin position="454"/>
        <end position="574"/>
    </location>
</feature>
<feature type="transmembrane region" description="Helical" evidence="6">
    <location>
        <begin position="81"/>
        <end position="98"/>
    </location>
</feature>
<dbReference type="EMBL" id="JAPDRN010000129">
    <property type="protein sequence ID" value="KAJ9619744.1"/>
    <property type="molecule type" value="Genomic_DNA"/>
</dbReference>
<protein>
    <recommendedName>
        <fullName evidence="10">TIGR01666 family membrane protein</fullName>
    </recommendedName>
</protein>
<dbReference type="InterPro" id="IPR010020">
    <property type="entry name" value="Integral_membrane_YCCS_YHJK"/>
</dbReference>
<dbReference type="GO" id="GO:0005886">
    <property type="term" value="C:plasma membrane"/>
    <property type="evidence" value="ECO:0007669"/>
    <property type="project" value="UniProtKB-SubCell"/>
</dbReference>
<feature type="transmembrane region" description="Helical" evidence="6">
    <location>
        <begin position="534"/>
        <end position="552"/>
    </location>
</feature>
<dbReference type="Pfam" id="PF13515">
    <property type="entry name" value="FUSC_2"/>
    <property type="match status" value="1"/>
</dbReference>
<dbReference type="InterPro" id="IPR010019">
    <property type="entry name" value="Integral_membrane_YccS"/>
</dbReference>
<evidence type="ECO:0000256" key="4">
    <source>
        <dbReference type="ARBA" id="ARBA00022989"/>
    </source>
</evidence>
<dbReference type="InterPro" id="IPR032692">
    <property type="entry name" value="YccS_N"/>
</dbReference>
<keyword evidence="5 6" id="KW-0472">Membrane</keyword>
<keyword evidence="3 6" id="KW-0812">Transmembrane</keyword>
<name>A0AA39CQX3_9EURO</name>
<dbReference type="Pfam" id="PF12805">
    <property type="entry name" value="FUSC-like"/>
    <property type="match status" value="1"/>
</dbReference>
<evidence type="ECO:0000256" key="6">
    <source>
        <dbReference type="SAM" id="Phobius"/>
    </source>
</evidence>
<dbReference type="InterPro" id="IPR049453">
    <property type="entry name" value="Memb_transporter_dom"/>
</dbReference>
<organism evidence="9">
    <name type="scientific">Knufia peltigerae</name>
    <dbReference type="NCBI Taxonomy" id="1002370"/>
    <lineage>
        <taxon>Eukaryota</taxon>
        <taxon>Fungi</taxon>
        <taxon>Dikarya</taxon>
        <taxon>Ascomycota</taxon>
        <taxon>Pezizomycotina</taxon>
        <taxon>Eurotiomycetes</taxon>
        <taxon>Chaetothyriomycetidae</taxon>
        <taxon>Chaetothyriales</taxon>
        <taxon>Trichomeriaceae</taxon>
        <taxon>Knufia</taxon>
    </lineage>
</organism>
<dbReference type="NCBIfam" id="TIGR01666">
    <property type="entry name" value="YCCS"/>
    <property type="match status" value="1"/>
</dbReference>